<dbReference type="PRINTS" id="PR00056">
    <property type="entry name" value="HSFDOMAIN"/>
</dbReference>
<evidence type="ECO:0000256" key="2">
    <source>
        <dbReference type="ARBA" id="ARBA00006403"/>
    </source>
</evidence>
<dbReference type="SMART" id="SM00415">
    <property type="entry name" value="HSF"/>
    <property type="match status" value="1"/>
</dbReference>
<dbReference type="PROSITE" id="PS00434">
    <property type="entry name" value="HSF_DOMAIN"/>
    <property type="match status" value="1"/>
</dbReference>
<keyword evidence="10" id="KW-0346">Stress response</keyword>
<comment type="caution">
    <text evidence="10">The sequence shown here is derived from an EMBL/GenBank/DDBJ whole genome shotgun (WGS) entry which is preliminary data.</text>
</comment>
<feature type="non-terminal residue" evidence="10">
    <location>
        <position position="512"/>
    </location>
</feature>
<comment type="subcellular location">
    <subcellularLocation>
        <location evidence="1">Nucleus</location>
    </subcellularLocation>
</comment>
<dbReference type="Proteomes" id="UP001139887">
    <property type="component" value="Unassembled WGS sequence"/>
</dbReference>
<feature type="compositionally biased region" description="Polar residues" evidence="8">
    <location>
        <begin position="352"/>
        <end position="393"/>
    </location>
</feature>
<feature type="compositionally biased region" description="Polar residues" evidence="8">
    <location>
        <begin position="400"/>
        <end position="419"/>
    </location>
</feature>
<evidence type="ECO:0000313" key="10">
    <source>
        <dbReference type="EMBL" id="KAJ2845189.1"/>
    </source>
</evidence>
<evidence type="ECO:0000256" key="4">
    <source>
        <dbReference type="ARBA" id="ARBA00023125"/>
    </source>
</evidence>
<evidence type="ECO:0000256" key="1">
    <source>
        <dbReference type="ARBA" id="ARBA00004123"/>
    </source>
</evidence>
<feature type="region of interest" description="Disordered" evidence="8">
    <location>
        <begin position="335"/>
        <end position="419"/>
    </location>
</feature>
<dbReference type="GO" id="GO:0043565">
    <property type="term" value="F:sequence-specific DNA binding"/>
    <property type="evidence" value="ECO:0007669"/>
    <property type="project" value="InterPro"/>
</dbReference>
<dbReference type="OrthoDB" id="60033at2759"/>
<name>A0A9W8I423_9FUNG</name>
<keyword evidence="5" id="KW-0804">Transcription</keyword>
<feature type="compositionally biased region" description="Acidic residues" evidence="8">
    <location>
        <begin position="142"/>
        <end position="154"/>
    </location>
</feature>
<feature type="region of interest" description="Disordered" evidence="8">
    <location>
        <begin position="291"/>
        <end position="315"/>
    </location>
</feature>
<evidence type="ECO:0000259" key="9">
    <source>
        <dbReference type="PROSITE" id="PS00434"/>
    </source>
</evidence>
<feature type="compositionally biased region" description="Low complexity" evidence="8">
    <location>
        <begin position="173"/>
        <end position="189"/>
    </location>
</feature>
<sequence length="512" mass="55471">MSGVVSRRANNVHRNITVTPFLNKLYSMVDDSSSDDLIRWSADGNSFVVLRHEDFAKEVLPRFFKHSNFSSFVRQLNMYGFHKVPHLQQGGLIADGPEAESWEFNNENFQRGQPDLLHFIRRKKGTRDNMSAGQDGTGDVNPGDEDAFPESDGDDGVRVSSARLQASAESTHAARGNAAGRAPPAAPAATTCKGESNGAKTRTSRAPPVNLARILKEIQVIRDHQLTISSDIKRLQEENQSLWMQASATEERYNKHQETIDKILRFLATIFSADARHSEIQPPLRRMISHKAKGAQNTGSSGSHSASTNAANIGGARDMPMRSAWSQNVFEDMDFPDVLSTGQPPDKRQRTSKMSSSSNIYELPPNSSAAVSPQSQTSPVRESGSGANNTGSRNMRRKASNLQQSTALTRSQPRPLVNTSTLSQYTTPYASADGGSGNGESSALVMSPTGSYNKLSSHSKSIKQLQQEVDSLGLSVENLTRLLQSGMMSHMLNTPSISATAATATAPAPTAA</sequence>
<dbReference type="GO" id="GO:0005634">
    <property type="term" value="C:nucleus"/>
    <property type="evidence" value="ECO:0007669"/>
    <property type="project" value="UniProtKB-SubCell"/>
</dbReference>
<dbReference type="PANTHER" id="PTHR10015:SF427">
    <property type="entry name" value="HEAT SHOCK FACTOR PROTEIN"/>
    <property type="match status" value="1"/>
</dbReference>
<evidence type="ECO:0000256" key="5">
    <source>
        <dbReference type="ARBA" id="ARBA00023163"/>
    </source>
</evidence>
<dbReference type="Gene3D" id="1.10.10.10">
    <property type="entry name" value="Winged helix-like DNA-binding domain superfamily/Winged helix DNA-binding domain"/>
    <property type="match status" value="1"/>
</dbReference>
<dbReference type="InterPro" id="IPR036388">
    <property type="entry name" value="WH-like_DNA-bd_sf"/>
</dbReference>
<gene>
    <name evidence="10" type="primary">CTA8_3</name>
    <name evidence="10" type="ORF">IWW36_004885</name>
</gene>
<evidence type="ECO:0000256" key="7">
    <source>
        <dbReference type="RuleBase" id="RU004020"/>
    </source>
</evidence>
<dbReference type="GO" id="GO:0003700">
    <property type="term" value="F:DNA-binding transcription factor activity"/>
    <property type="evidence" value="ECO:0007669"/>
    <property type="project" value="InterPro"/>
</dbReference>
<feature type="region of interest" description="Disordered" evidence="8">
    <location>
        <begin position="125"/>
        <end position="205"/>
    </location>
</feature>
<dbReference type="SUPFAM" id="SSF46785">
    <property type="entry name" value="Winged helix' DNA-binding domain"/>
    <property type="match status" value="1"/>
</dbReference>
<evidence type="ECO:0000256" key="8">
    <source>
        <dbReference type="SAM" id="MobiDB-lite"/>
    </source>
</evidence>
<keyword evidence="3" id="KW-0805">Transcription regulation</keyword>
<proteinExistence type="inferred from homology"/>
<keyword evidence="11" id="KW-1185">Reference proteome</keyword>
<evidence type="ECO:0000313" key="11">
    <source>
        <dbReference type="Proteomes" id="UP001139887"/>
    </source>
</evidence>
<evidence type="ECO:0000256" key="3">
    <source>
        <dbReference type="ARBA" id="ARBA00023015"/>
    </source>
</evidence>
<dbReference type="FunFam" id="1.10.10.10:FF:000027">
    <property type="entry name" value="Heat shock transcription factor 1"/>
    <property type="match status" value="1"/>
</dbReference>
<feature type="compositionally biased region" description="Polar residues" evidence="8">
    <location>
        <begin position="295"/>
        <end position="311"/>
    </location>
</feature>
<organism evidence="10 11">
    <name type="scientific">Coemansia brasiliensis</name>
    <dbReference type="NCBI Taxonomy" id="2650707"/>
    <lineage>
        <taxon>Eukaryota</taxon>
        <taxon>Fungi</taxon>
        <taxon>Fungi incertae sedis</taxon>
        <taxon>Zoopagomycota</taxon>
        <taxon>Kickxellomycotina</taxon>
        <taxon>Kickxellomycetes</taxon>
        <taxon>Kickxellales</taxon>
        <taxon>Kickxellaceae</taxon>
        <taxon>Coemansia</taxon>
    </lineage>
</organism>
<dbReference type="Pfam" id="PF00447">
    <property type="entry name" value="HSF_DNA-bind"/>
    <property type="match status" value="1"/>
</dbReference>
<dbReference type="AlphaFoldDB" id="A0A9W8I423"/>
<accession>A0A9W8I423</accession>
<reference evidence="10" key="1">
    <citation type="submission" date="2022-07" db="EMBL/GenBank/DDBJ databases">
        <title>Phylogenomic reconstructions and comparative analyses of Kickxellomycotina fungi.</title>
        <authorList>
            <person name="Reynolds N.K."/>
            <person name="Stajich J.E."/>
            <person name="Barry K."/>
            <person name="Grigoriev I.V."/>
            <person name="Crous P."/>
            <person name="Smith M.E."/>
        </authorList>
    </citation>
    <scope>NUCLEOTIDE SEQUENCE</scope>
    <source>
        <strain evidence="10">NRRL 1566</strain>
    </source>
</reference>
<evidence type="ECO:0000256" key="6">
    <source>
        <dbReference type="ARBA" id="ARBA00023242"/>
    </source>
</evidence>
<comment type="similarity">
    <text evidence="2 7">Belongs to the HSF family.</text>
</comment>
<keyword evidence="4" id="KW-0238">DNA-binding</keyword>
<keyword evidence="6" id="KW-0539">Nucleus</keyword>
<dbReference type="InterPro" id="IPR000232">
    <property type="entry name" value="HSF_DNA-bd"/>
</dbReference>
<dbReference type="EMBL" id="JANBUW010000868">
    <property type="protein sequence ID" value="KAJ2845189.1"/>
    <property type="molecule type" value="Genomic_DNA"/>
</dbReference>
<feature type="domain" description="HSF-type DNA-binding" evidence="9">
    <location>
        <begin position="60"/>
        <end position="84"/>
    </location>
</feature>
<dbReference type="InterPro" id="IPR036390">
    <property type="entry name" value="WH_DNA-bd_sf"/>
</dbReference>
<protein>
    <submittedName>
        <fullName evidence="10">Heat shock transcription factor</fullName>
    </submittedName>
</protein>
<dbReference type="PANTHER" id="PTHR10015">
    <property type="entry name" value="HEAT SHOCK TRANSCRIPTION FACTOR"/>
    <property type="match status" value="1"/>
</dbReference>